<feature type="domain" description="HEPN" evidence="1">
    <location>
        <begin position="7"/>
        <end position="114"/>
    </location>
</feature>
<dbReference type="Pfam" id="PF05168">
    <property type="entry name" value="HEPN"/>
    <property type="match status" value="1"/>
</dbReference>
<dbReference type="SUPFAM" id="SSF81593">
    <property type="entry name" value="Nucleotidyltransferase substrate binding subunit/domain"/>
    <property type="match status" value="1"/>
</dbReference>
<dbReference type="Proteomes" id="UP000008458">
    <property type="component" value="Chromosome"/>
</dbReference>
<proteinExistence type="predicted"/>
<dbReference type="HOGENOM" id="CLU_123170_2_0_2"/>
<gene>
    <name evidence="2" type="ordered locus">Ahos_0474</name>
</gene>
<dbReference type="eggNOG" id="arCOG01191">
    <property type="taxonomic scope" value="Archaea"/>
</dbReference>
<name>F4B674_ACIHW</name>
<reference key="2">
    <citation type="journal article" date="2011" name="Extremophiles">
        <title>Genomic analyses of Acidianus hospitalis W1 a host for studying crenarchaeal virus and plasmid life cycles.</title>
        <authorList>
            <person name="You X.Y."/>
            <person name="Liu C."/>
            <person name="Wang S.Y."/>
            <person name="Jiang C.Y."/>
            <person name="Shah S.A."/>
            <person name="Prangishvili D."/>
            <person name="Liu S.J."/>
            <person name="Garrett R.A."/>
        </authorList>
    </citation>
    <scope>NUCLEOTIDE SEQUENCE</scope>
    <source>
        <strain>W1</strain>
    </source>
</reference>
<dbReference type="GeneID" id="10599914"/>
<keyword evidence="3" id="KW-1185">Reference proteome</keyword>
<dbReference type="InterPro" id="IPR007842">
    <property type="entry name" value="HEPN_dom"/>
</dbReference>
<dbReference type="EMBL" id="CP002535">
    <property type="protein sequence ID" value="AEE93362.1"/>
    <property type="molecule type" value="Genomic_DNA"/>
</dbReference>
<sequence length="124" mass="14658">MVEKFWFNKSDEFYSIAKEMAERGHYWFSCFASQQSVEFLLKGIEMKYTGSHTFTHDLSELLQKVEKILGVKATEEVYQACDFLTPHYTISRYSMVTSYDKRKALECIKMSEIVRNWVNSQIKP</sequence>
<dbReference type="STRING" id="933801.Ahos_0474"/>
<protein>
    <submittedName>
        <fullName evidence="2">HEPN domain protein</fullName>
    </submittedName>
</protein>
<evidence type="ECO:0000313" key="3">
    <source>
        <dbReference type="Proteomes" id="UP000008458"/>
    </source>
</evidence>
<reference evidence="2 3" key="1">
    <citation type="journal article" date="2011" name="Extremophiles">
        <title>Genomic analysis of Acidianus hospitalis W1 a host for studying crenarchaeal virus and plasmid life cycles.</title>
        <authorList>
            <person name="You X.Y."/>
            <person name="Liu C."/>
            <person name="Wang S.Y."/>
            <person name="Jiang C.Y."/>
            <person name="Shah S.A."/>
            <person name="Prangishvili D."/>
            <person name="She Q."/>
            <person name="Liu S.J."/>
            <person name="Garrett R.A."/>
        </authorList>
    </citation>
    <scope>NUCLEOTIDE SEQUENCE [LARGE SCALE GENOMIC DNA]</scope>
    <source>
        <strain evidence="2 3">W1</strain>
    </source>
</reference>
<dbReference type="OrthoDB" id="359241at2157"/>
<dbReference type="SMART" id="SM00748">
    <property type="entry name" value="HEPN"/>
    <property type="match status" value="1"/>
</dbReference>
<evidence type="ECO:0000259" key="1">
    <source>
        <dbReference type="PROSITE" id="PS50910"/>
    </source>
</evidence>
<dbReference type="RefSeq" id="WP_013775278.1">
    <property type="nucleotide sequence ID" value="NC_015518.1"/>
</dbReference>
<dbReference type="AlphaFoldDB" id="F4B674"/>
<accession>F4B674</accession>
<dbReference type="KEGG" id="aho:Ahos_0474"/>
<dbReference type="Gene3D" id="1.20.120.330">
    <property type="entry name" value="Nucleotidyltransferases domain 2"/>
    <property type="match status" value="1"/>
</dbReference>
<dbReference type="PROSITE" id="PS50910">
    <property type="entry name" value="HEPN"/>
    <property type="match status" value="1"/>
</dbReference>
<organism evidence="2 3">
    <name type="scientific">Acidianus hospitalis (strain W1)</name>
    <dbReference type="NCBI Taxonomy" id="933801"/>
    <lineage>
        <taxon>Archaea</taxon>
        <taxon>Thermoproteota</taxon>
        <taxon>Thermoprotei</taxon>
        <taxon>Sulfolobales</taxon>
        <taxon>Sulfolobaceae</taxon>
        <taxon>Acidianus</taxon>
    </lineage>
</organism>
<evidence type="ECO:0000313" key="2">
    <source>
        <dbReference type="EMBL" id="AEE93362.1"/>
    </source>
</evidence>